<evidence type="ECO:0000256" key="1">
    <source>
        <dbReference type="ARBA" id="ARBA00004141"/>
    </source>
</evidence>
<evidence type="ECO:0000256" key="5">
    <source>
        <dbReference type="SAM" id="Phobius"/>
    </source>
</evidence>
<organism evidence="7">
    <name type="scientific">Prochlorococcus marinus XMU1424</name>
    <dbReference type="NCBI Taxonomy" id="2774497"/>
    <lineage>
        <taxon>Bacteria</taxon>
        <taxon>Bacillati</taxon>
        <taxon>Cyanobacteriota</taxon>
        <taxon>Cyanophyceae</taxon>
        <taxon>Synechococcales</taxon>
        <taxon>Prochlorococcaceae</taxon>
        <taxon>Prochlorococcus</taxon>
    </lineage>
</organism>
<feature type="transmembrane region" description="Helical" evidence="5">
    <location>
        <begin position="182"/>
        <end position="198"/>
    </location>
</feature>
<feature type="transmembrane region" description="Helical" evidence="5">
    <location>
        <begin position="247"/>
        <end position="270"/>
    </location>
</feature>
<feature type="transmembrane region" description="Helical" evidence="5">
    <location>
        <begin position="210"/>
        <end position="227"/>
    </location>
</feature>
<dbReference type="AlphaFoldDB" id="A0A9D9G4G6"/>
<feature type="transmembrane region" description="Helical" evidence="5">
    <location>
        <begin position="20"/>
        <end position="51"/>
    </location>
</feature>
<dbReference type="PANTHER" id="PTHR37422">
    <property type="entry name" value="TEICHURONIC ACID BIOSYNTHESIS PROTEIN TUAE"/>
    <property type="match status" value="1"/>
</dbReference>
<keyword evidence="7" id="KW-0436">Ligase</keyword>
<sequence>MNEIYKNNFLKKRTLKEYGNLLFISGIFFLPSTLLIGILLLLPASIIGAFLQEKSFFKDRWNYSLLSFGALILLSAFLQNYILLNNFDTVWDPKLSIIGLGNWLPFIWLFWGLQPYLNSKQARLSLSKALLAGSLPVLITGYGQYFFNWTGPFETLNGLIIWYQRPIENPGGLTGLFNNQNYAGTWFNFIWPFCIIFFMEKRNPFFKRIISFGLFLSVGFAAFLTFSRNAWLGLLTSSLIISGKKKLVLSIFVIGLILIFLFSPIFNGLFQNSIRNLLPEKISLEFSPEGYVGLDVTRAEIFSSAIQLIKNNPIFGIGAGSFSEIFNSQTGFWKGHTHNLLLELAISYGMPATIIIFITFSILITLSGQIIFLQKRLDIISPIDKALWTSLFFFLISQLADIQYFDGKISTVMWIFMAALKKIIDSSNKKFL</sequence>
<feature type="transmembrane region" description="Helical" evidence="5">
    <location>
        <begin position="63"/>
        <end position="83"/>
    </location>
</feature>
<keyword evidence="3 5" id="KW-1133">Transmembrane helix</keyword>
<dbReference type="InterPro" id="IPR051533">
    <property type="entry name" value="WaaL-like"/>
</dbReference>
<feature type="domain" description="O-antigen ligase-related" evidence="6">
    <location>
        <begin position="215"/>
        <end position="357"/>
    </location>
</feature>
<protein>
    <submittedName>
        <fullName evidence="7">O-antigen ligase family protein</fullName>
    </submittedName>
</protein>
<accession>A0A9D9G4G6</accession>
<keyword evidence="4 5" id="KW-0472">Membrane</keyword>
<evidence type="ECO:0000256" key="2">
    <source>
        <dbReference type="ARBA" id="ARBA00022692"/>
    </source>
</evidence>
<dbReference type="EMBL" id="JAEPLE010000001">
    <property type="protein sequence ID" value="MBO6987546.1"/>
    <property type="molecule type" value="Genomic_DNA"/>
</dbReference>
<name>A0A9D9G4G6_PROMR</name>
<proteinExistence type="predicted"/>
<keyword evidence="2 5" id="KW-0812">Transmembrane</keyword>
<feature type="transmembrane region" description="Helical" evidence="5">
    <location>
        <begin position="95"/>
        <end position="117"/>
    </location>
</feature>
<gene>
    <name evidence="7" type="ORF">JJ833_01640</name>
</gene>
<feature type="transmembrane region" description="Helical" evidence="5">
    <location>
        <begin position="340"/>
        <end position="366"/>
    </location>
</feature>
<comment type="caution">
    <text evidence="7">The sequence shown here is derived from an EMBL/GenBank/DDBJ whole genome shotgun (WGS) entry which is preliminary data.</text>
</comment>
<feature type="transmembrane region" description="Helical" evidence="5">
    <location>
        <begin position="129"/>
        <end position="147"/>
    </location>
</feature>
<comment type="subcellular location">
    <subcellularLocation>
        <location evidence="1">Membrane</location>
        <topology evidence="1">Multi-pass membrane protein</topology>
    </subcellularLocation>
</comment>
<reference evidence="7" key="1">
    <citation type="journal article" date="2021" name="Front. Mar. Sci.">
        <title>Genomes of Diverse Isolates of Prochlorococcus High-Light-Adapted Clade II in the Western Pacific Ocean.</title>
        <authorList>
            <person name="Yan W."/>
            <person name="Feng X."/>
            <person name="Zhang W."/>
            <person name="Nawaz M.Z."/>
            <person name="Luo T."/>
            <person name="Zhang R."/>
            <person name="Jiao N."/>
        </authorList>
    </citation>
    <scope>NUCLEOTIDE SEQUENCE</scope>
    <source>
        <strain evidence="7">XMU1424</strain>
    </source>
</reference>
<dbReference type="GO" id="GO:0016020">
    <property type="term" value="C:membrane"/>
    <property type="evidence" value="ECO:0007669"/>
    <property type="project" value="UniProtKB-SubCell"/>
</dbReference>
<evidence type="ECO:0000313" key="7">
    <source>
        <dbReference type="EMBL" id="MBO6987546.1"/>
    </source>
</evidence>
<evidence type="ECO:0000256" key="3">
    <source>
        <dbReference type="ARBA" id="ARBA00022989"/>
    </source>
</evidence>
<dbReference type="Pfam" id="PF04932">
    <property type="entry name" value="Wzy_C"/>
    <property type="match status" value="1"/>
</dbReference>
<dbReference type="InterPro" id="IPR007016">
    <property type="entry name" value="O-antigen_ligase-rel_domated"/>
</dbReference>
<evidence type="ECO:0000256" key="4">
    <source>
        <dbReference type="ARBA" id="ARBA00023136"/>
    </source>
</evidence>
<dbReference type="GO" id="GO:0016874">
    <property type="term" value="F:ligase activity"/>
    <property type="evidence" value="ECO:0007669"/>
    <property type="project" value="UniProtKB-KW"/>
</dbReference>
<dbReference type="PANTHER" id="PTHR37422:SF13">
    <property type="entry name" value="LIPOPOLYSACCHARIDE BIOSYNTHESIS PROTEIN PA4999-RELATED"/>
    <property type="match status" value="1"/>
</dbReference>
<evidence type="ECO:0000259" key="6">
    <source>
        <dbReference type="Pfam" id="PF04932"/>
    </source>
</evidence>